<dbReference type="NCBIfam" id="NF004863">
    <property type="entry name" value="PRK06223.1"/>
    <property type="match status" value="1"/>
</dbReference>
<feature type="binding site" evidence="7">
    <location>
        <position position="231"/>
    </location>
    <ligand>
        <name>substrate</name>
    </ligand>
</feature>
<dbReference type="Pfam" id="PF00056">
    <property type="entry name" value="Ldh_1_N"/>
    <property type="match status" value="1"/>
</dbReference>
<dbReference type="RefSeq" id="WP_006772705.1">
    <property type="nucleotide sequence ID" value="NZ_BQNJ01000001.1"/>
</dbReference>
<comment type="similarity">
    <text evidence="2 7">Belongs to the LDH/MDH superfamily. LDH family.</text>
</comment>
<dbReference type="InterPro" id="IPR018177">
    <property type="entry name" value="L-lactate_DH_AS"/>
</dbReference>
<gene>
    <name evidence="8" type="primary">ldh1</name>
    <name evidence="7" type="synonym">ldh</name>
    <name evidence="8" type="ORF">CE91St55_01070</name>
</gene>
<feature type="binding site" evidence="7">
    <location>
        <begin position="119"/>
        <end position="121"/>
    </location>
    <ligand>
        <name>NAD(+)</name>
        <dbReference type="ChEBI" id="CHEBI:57540"/>
    </ligand>
</feature>
<feature type="active site" description="Proton acceptor" evidence="7">
    <location>
        <position position="176"/>
    </location>
</feature>
<feature type="binding site" evidence="7">
    <location>
        <begin position="121"/>
        <end position="124"/>
    </location>
    <ligand>
        <name>substrate</name>
    </ligand>
</feature>
<comment type="caution">
    <text evidence="8">The sequence shown here is derived from an EMBL/GenBank/DDBJ whole genome shotgun (WGS) entry which is preliminary data.</text>
</comment>
<evidence type="ECO:0000256" key="5">
    <source>
        <dbReference type="ARBA" id="ARBA00023027"/>
    </source>
</evidence>
<dbReference type="PIRSF" id="PIRSF000102">
    <property type="entry name" value="Lac_mal_DH"/>
    <property type="match status" value="1"/>
</dbReference>
<dbReference type="AlphaFoldDB" id="A0A413LD99"/>
<dbReference type="InterPro" id="IPR001236">
    <property type="entry name" value="Lactate/malate_DH_N"/>
</dbReference>
<evidence type="ECO:0000256" key="6">
    <source>
        <dbReference type="ARBA" id="ARBA00049258"/>
    </source>
</evidence>
<dbReference type="HAMAP" id="MF_00488">
    <property type="entry name" value="Lactate_dehydrog"/>
    <property type="match status" value="1"/>
</dbReference>
<dbReference type="GO" id="GO:0006096">
    <property type="term" value="P:glycolytic process"/>
    <property type="evidence" value="ECO:0007669"/>
    <property type="project" value="UniProtKB-UniRule"/>
</dbReference>
<feature type="binding site" evidence="7">
    <location>
        <position position="66"/>
    </location>
    <ligand>
        <name>NAD(+)</name>
        <dbReference type="ChEBI" id="CHEBI:57540"/>
    </ligand>
</feature>
<keyword evidence="7" id="KW-0963">Cytoplasm</keyword>
<dbReference type="PANTHER" id="PTHR43128:SF16">
    <property type="entry name" value="L-LACTATE DEHYDROGENASE"/>
    <property type="match status" value="1"/>
</dbReference>
<dbReference type="InterPro" id="IPR036291">
    <property type="entry name" value="NAD(P)-bd_dom_sf"/>
</dbReference>
<dbReference type="InterPro" id="IPR001557">
    <property type="entry name" value="L-lactate/malate_DH"/>
</dbReference>
<dbReference type="GO" id="GO:0004459">
    <property type="term" value="F:L-lactate dehydrogenase (NAD+) activity"/>
    <property type="evidence" value="ECO:0007669"/>
    <property type="project" value="UniProtKB-UniRule"/>
</dbReference>
<dbReference type="Gene3D" id="3.40.50.720">
    <property type="entry name" value="NAD(P)-binding Rossmann-like Domain"/>
    <property type="match status" value="1"/>
</dbReference>
<dbReference type="GeneID" id="93146893"/>
<dbReference type="SUPFAM" id="SSF56327">
    <property type="entry name" value="LDH C-terminal domain-like"/>
    <property type="match status" value="1"/>
</dbReference>
<name>A0A413LD99_9FIRM</name>
<comment type="catalytic activity">
    <reaction evidence="6 7">
        <text>(S)-lactate + NAD(+) = pyruvate + NADH + H(+)</text>
        <dbReference type="Rhea" id="RHEA:23444"/>
        <dbReference type="ChEBI" id="CHEBI:15361"/>
        <dbReference type="ChEBI" id="CHEBI:15378"/>
        <dbReference type="ChEBI" id="CHEBI:16651"/>
        <dbReference type="ChEBI" id="CHEBI:57540"/>
        <dbReference type="ChEBI" id="CHEBI:57945"/>
        <dbReference type="EC" id="1.1.1.27"/>
    </reaction>
</comment>
<accession>A0A413LD99</accession>
<feature type="binding site" evidence="7">
    <location>
        <position position="169"/>
    </location>
    <ligand>
        <name>beta-D-fructose 1,6-bisphosphate</name>
        <dbReference type="ChEBI" id="CHEBI:32966"/>
        <note>allosteric activator</note>
    </ligand>
</feature>
<comment type="function">
    <text evidence="7">Catalyzes the conversion of lactate to pyruvate.</text>
</comment>
<proteinExistence type="inferred from homology"/>
<dbReference type="Gene3D" id="3.90.110.10">
    <property type="entry name" value="Lactate dehydrogenase/glycoside hydrolase, family 4, C-terminal"/>
    <property type="match status" value="1"/>
</dbReference>
<feature type="binding site" evidence="7">
    <location>
        <position position="89"/>
    </location>
    <ligand>
        <name>substrate</name>
    </ligand>
</feature>
<dbReference type="PANTHER" id="PTHR43128">
    <property type="entry name" value="L-2-HYDROXYCARBOXYLATE DEHYDROGENASE (NAD(P)(+))"/>
    <property type="match status" value="1"/>
</dbReference>
<dbReference type="Pfam" id="PF02866">
    <property type="entry name" value="Ldh_1_C"/>
    <property type="match status" value="1"/>
</dbReference>
<dbReference type="InterPro" id="IPR011304">
    <property type="entry name" value="L-lactate_DH"/>
</dbReference>
<evidence type="ECO:0000256" key="4">
    <source>
        <dbReference type="ARBA" id="ARBA00023002"/>
    </source>
</evidence>
<dbReference type="NCBIfam" id="TIGR01771">
    <property type="entry name" value="L-LDH-NAD"/>
    <property type="match status" value="1"/>
</dbReference>
<sequence>MINIQKAAIIGCGFVGTSIAFSLVQKGIFSELVLIDANEKKAEGEAMDLSHGLPFTKPMEIRAGSYEDIADCAMIIITAGANQKPGETRLDLVHKNVEIYKSIIPKIVEKNQEATLLIVSNPVDIMTYVALKLSGYPRHKVIGSGTVLDTARLKYLLSRHLDVDSRSIHAFIIGEHGDSELAVWSAANVSGIPLNHFCELRGYFDHMESMDRIYQSVRDSAYEIIEKKGATYYGVAMAVCRIAESVIRNEHSIMPISVYLDGLYGLHDICLSIPTVVGQEGAEKVLDIPLDLMEMGKLVYSAEELKKIIGELEL</sequence>
<feature type="binding site" evidence="7">
    <location>
        <position position="102"/>
    </location>
    <ligand>
        <name>NAD(+)</name>
        <dbReference type="ChEBI" id="CHEBI:57540"/>
    </ligand>
</feature>
<keyword evidence="4 7" id="KW-0560">Oxidoreductase</keyword>
<feature type="binding site" evidence="7">
    <location>
        <position position="36"/>
    </location>
    <ligand>
        <name>NAD(+)</name>
        <dbReference type="ChEBI" id="CHEBI:57540"/>
    </ligand>
</feature>
<feature type="modified residue" description="Phosphotyrosine" evidence="7">
    <location>
        <position position="222"/>
    </location>
</feature>
<comment type="pathway">
    <text evidence="1 7">Fermentation; pyruvate fermentation to lactate; (S)-lactate from pyruvate: step 1/1.</text>
</comment>
<keyword evidence="7" id="KW-0021">Allosteric enzyme</keyword>
<feature type="binding site" evidence="7">
    <location>
        <position position="154"/>
    </location>
    <ligand>
        <name>beta-D-fructose 1,6-bisphosphate</name>
        <dbReference type="ChEBI" id="CHEBI:32966"/>
        <note>allosteric activator</note>
    </ligand>
</feature>
<evidence type="ECO:0000256" key="1">
    <source>
        <dbReference type="ARBA" id="ARBA00004843"/>
    </source>
</evidence>
<dbReference type="EC" id="1.1.1.27" evidence="3 7"/>
<evidence type="ECO:0000256" key="2">
    <source>
        <dbReference type="ARBA" id="ARBA00006054"/>
    </source>
</evidence>
<evidence type="ECO:0000256" key="3">
    <source>
        <dbReference type="ARBA" id="ARBA00012967"/>
    </source>
</evidence>
<feature type="binding site" evidence="7">
    <location>
        <begin position="80"/>
        <end position="81"/>
    </location>
    <ligand>
        <name>NAD(+)</name>
        <dbReference type="ChEBI" id="CHEBI:57540"/>
    </ligand>
</feature>
<feature type="binding site" evidence="7">
    <location>
        <position position="144"/>
    </location>
    <ligand>
        <name>NAD(+)</name>
        <dbReference type="ChEBI" id="CHEBI:57540"/>
    </ligand>
</feature>
<dbReference type="Proteomes" id="UP001055091">
    <property type="component" value="Unassembled WGS sequence"/>
</dbReference>
<dbReference type="EMBL" id="BQNJ01000001">
    <property type="protein sequence ID" value="GKG98125.1"/>
    <property type="molecule type" value="Genomic_DNA"/>
</dbReference>
<dbReference type="GO" id="GO:0006089">
    <property type="term" value="P:lactate metabolic process"/>
    <property type="evidence" value="ECO:0007669"/>
    <property type="project" value="TreeGrafter"/>
</dbReference>
<keyword evidence="5 7" id="KW-0520">NAD</keyword>
<comment type="activity regulation">
    <text evidence="7">Allosterically activated by fructose 1,6-bisphosphate (FBP).</text>
</comment>
<evidence type="ECO:0000313" key="9">
    <source>
        <dbReference type="Proteomes" id="UP001055091"/>
    </source>
</evidence>
<dbReference type="NCBIfam" id="NF000824">
    <property type="entry name" value="PRK00066.1"/>
    <property type="match status" value="1"/>
</dbReference>
<dbReference type="CDD" id="cd05292">
    <property type="entry name" value="LDH_2"/>
    <property type="match status" value="1"/>
</dbReference>
<protein>
    <recommendedName>
        <fullName evidence="3 7">L-lactate dehydrogenase</fullName>
        <shortName evidence="7">L-LDH</shortName>
        <ecNumber evidence="3 7">1.1.1.27</ecNumber>
    </recommendedName>
</protein>
<evidence type="ECO:0000313" key="8">
    <source>
        <dbReference type="EMBL" id="GKG98125.1"/>
    </source>
</evidence>
<dbReference type="InterPro" id="IPR015955">
    <property type="entry name" value="Lactate_DH/Glyco_Ohase_4_C"/>
</dbReference>
<feature type="binding site" evidence="7">
    <location>
        <position position="15"/>
    </location>
    <ligand>
        <name>NAD(+)</name>
        <dbReference type="ChEBI" id="CHEBI:57540"/>
    </ligand>
</feature>
<evidence type="ECO:0000256" key="7">
    <source>
        <dbReference type="HAMAP-Rule" id="MF_00488"/>
    </source>
</evidence>
<dbReference type="FunFam" id="3.40.50.720:FF:000018">
    <property type="entry name" value="Malate dehydrogenase"/>
    <property type="match status" value="1"/>
</dbReference>
<dbReference type="SUPFAM" id="SSF51735">
    <property type="entry name" value="NAD(P)-binding Rossmann-fold domains"/>
    <property type="match status" value="1"/>
</dbReference>
<organism evidence="8 9">
    <name type="scientific">Hungatella hathewayi</name>
    <dbReference type="NCBI Taxonomy" id="154046"/>
    <lineage>
        <taxon>Bacteria</taxon>
        <taxon>Bacillati</taxon>
        <taxon>Bacillota</taxon>
        <taxon>Clostridia</taxon>
        <taxon>Lachnospirales</taxon>
        <taxon>Lachnospiraceae</taxon>
        <taxon>Hungatella</taxon>
    </lineage>
</organism>
<feature type="binding site" evidence="7">
    <location>
        <position position="41"/>
    </location>
    <ligand>
        <name>NAD(+)</name>
        <dbReference type="ChEBI" id="CHEBI:57540"/>
    </ligand>
</feature>
<dbReference type="PRINTS" id="PR00086">
    <property type="entry name" value="LLDHDRGNASE"/>
</dbReference>
<reference evidence="8" key="1">
    <citation type="submission" date="2022-01" db="EMBL/GenBank/DDBJ databases">
        <title>Novel bile acid biosynthetic pathways are enriched in the microbiome of centenarians.</title>
        <authorList>
            <person name="Sato Y."/>
            <person name="Atarashi K."/>
            <person name="Plichta R.D."/>
            <person name="Arai Y."/>
            <person name="Sasajima S."/>
            <person name="Kearney M.S."/>
            <person name="Suda W."/>
            <person name="Takeshita K."/>
            <person name="Sasaki T."/>
            <person name="Okamoto S."/>
            <person name="Skelly N.A."/>
            <person name="Okamura Y."/>
            <person name="Vlamakis H."/>
            <person name="Li Y."/>
            <person name="Tanoue T."/>
            <person name="Takei H."/>
            <person name="Nittono H."/>
            <person name="Narushima S."/>
            <person name="Irie J."/>
            <person name="Itoh H."/>
            <person name="Moriya K."/>
            <person name="Sugiura Y."/>
            <person name="Suematsu M."/>
            <person name="Moritoki N."/>
            <person name="Shibata S."/>
            <person name="Littman R.D."/>
            <person name="Fischbach A.M."/>
            <person name="Uwamino Y."/>
            <person name="Inoue T."/>
            <person name="Honda A."/>
            <person name="Hattori M."/>
            <person name="Murai T."/>
            <person name="Xavier J.R."/>
            <person name="Hirose N."/>
            <person name="Honda K."/>
        </authorList>
    </citation>
    <scope>NUCLEOTIDE SEQUENCE</scope>
    <source>
        <strain evidence="8">CE91-St55</strain>
    </source>
</reference>
<comment type="subcellular location">
    <subcellularLocation>
        <location evidence="7">Cytoplasm</location>
    </subcellularLocation>
</comment>
<dbReference type="PROSITE" id="PS00064">
    <property type="entry name" value="L_LDH"/>
    <property type="match status" value="1"/>
</dbReference>
<comment type="subunit">
    <text evidence="7">Homotetramer.</text>
</comment>
<keyword evidence="7" id="KW-0597">Phosphoprotein</keyword>
<feature type="binding site" evidence="7">
    <location>
        <position position="83"/>
    </location>
    <ligand>
        <name>substrate</name>
    </ligand>
</feature>
<dbReference type="GO" id="GO:0005737">
    <property type="term" value="C:cytoplasm"/>
    <property type="evidence" value="ECO:0007669"/>
    <property type="project" value="UniProtKB-SubCell"/>
</dbReference>
<feature type="binding site" evidence="7">
    <location>
        <begin position="149"/>
        <end position="152"/>
    </location>
    <ligand>
        <name>substrate</name>
    </ligand>
</feature>
<dbReference type="InterPro" id="IPR022383">
    <property type="entry name" value="Lactate/malate_DH_C"/>
</dbReference>